<dbReference type="Pfam" id="PF00171">
    <property type="entry name" value="Aldedh"/>
    <property type="match status" value="1"/>
</dbReference>
<dbReference type="InterPro" id="IPR015590">
    <property type="entry name" value="Aldehyde_DH_dom"/>
</dbReference>
<dbReference type="AlphaFoldDB" id="A0A917Q4H4"/>
<dbReference type="FunFam" id="3.40.605.10:FF:000007">
    <property type="entry name" value="NAD/NADP-dependent betaine aldehyde dehydrogenase"/>
    <property type="match status" value="1"/>
</dbReference>
<feature type="coiled-coil region" evidence="3">
    <location>
        <begin position="85"/>
        <end position="112"/>
    </location>
</feature>
<dbReference type="Gene3D" id="3.40.309.10">
    <property type="entry name" value="Aldehyde Dehydrogenase, Chain A, domain 2"/>
    <property type="match status" value="1"/>
</dbReference>
<dbReference type="PROSITE" id="PS00070">
    <property type="entry name" value="ALDEHYDE_DEHYDR_CYS"/>
    <property type="match status" value="1"/>
</dbReference>
<gene>
    <name evidence="5" type="ORF">GCM10011322_04010</name>
</gene>
<protein>
    <submittedName>
        <fullName evidence="5">NAD-dependent succinate-semialdehyde dehydrogenase</fullName>
    </submittedName>
</protein>
<dbReference type="GO" id="GO:0004777">
    <property type="term" value="F:succinate-semialdehyde dehydrogenase (NAD+) activity"/>
    <property type="evidence" value="ECO:0007669"/>
    <property type="project" value="TreeGrafter"/>
</dbReference>
<proteinExistence type="inferred from homology"/>
<dbReference type="InterPro" id="IPR016161">
    <property type="entry name" value="Ald_DH/histidinol_DH"/>
</dbReference>
<organism evidence="5 6">
    <name type="scientific">Salinarimonas ramus</name>
    <dbReference type="NCBI Taxonomy" id="690164"/>
    <lineage>
        <taxon>Bacteria</taxon>
        <taxon>Pseudomonadati</taxon>
        <taxon>Pseudomonadota</taxon>
        <taxon>Alphaproteobacteria</taxon>
        <taxon>Hyphomicrobiales</taxon>
        <taxon>Salinarimonadaceae</taxon>
        <taxon>Salinarimonas</taxon>
    </lineage>
</organism>
<dbReference type="GO" id="GO:0009450">
    <property type="term" value="P:gamma-aminobutyric acid catabolic process"/>
    <property type="evidence" value="ECO:0007669"/>
    <property type="project" value="TreeGrafter"/>
</dbReference>
<dbReference type="InterPro" id="IPR016160">
    <property type="entry name" value="Ald_DH_CS_CYS"/>
</dbReference>
<evidence type="ECO:0000256" key="3">
    <source>
        <dbReference type="SAM" id="Coils"/>
    </source>
</evidence>
<comment type="similarity">
    <text evidence="1">Belongs to the aldehyde dehydrogenase family.</text>
</comment>
<keyword evidence="6" id="KW-1185">Reference proteome</keyword>
<keyword evidence="2" id="KW-0560">Oxidoreductase</keyword>
<dbReference type="FunFam" id="3.40.309.10:FF:000009">
    <property type="entry name" value="Aldehyde dehydrogenase A"/>
    <property type="match status" value="1"/>
</dbReference>
<dbReference type="CDD" id="cd07103">
    <property type="entry name" value="ALDH_F5_SSADH_GabD"/>
    <property type="match status" value="1"/>
</dbReference>
<evidence type="ECO:0000313" key="6">
    <source>
        <dbReference type="Proteomes" id="UP000600449"/>
    </source>
</evidence>
<keyword evidence="3" id="KW-0175">Coiled coil</keyword>
<comment type="caution">
    <text evidence="5">The sequence shown here is derived from an EMBL/GenBank/DDBJ whole genome shotgun (WGS) entry which is preliminary data.</text>
</comment>
<evidence type="ECO:0000256" key="1">
    <source>
        <dbReference type="ARBA" id="ARBA00009986"/>
    </source>
</evidence>
<accession>A0A917Q4H4</accession>
<dbReference type="EMBL" id="BMMF01000001">
    <property type="protein sequence ID" value="GGK20542.1"/>
    <property type="molecule type" value="Genomic_DNA"/>
</dbReference>
<dbReference type="Gene3D" id="3.40.605.10">
    <property type="entry name" value="Aldehyde Dehydrogenase, Chain A, domain 1"/>
    <property type="match status" value="1"/>
</dbReference>
<dbReference type="SUPFAM" id="SSF53720">
    <property type="entry name" value="ALDH-like"/>
    <property type="match status" value="1"/>
</dbReference>
<dbReference type="InterPro" id="IPR016163">
    <property type="entry name" value="Ald_DH_C"/>
</dbReference>
<evidence type="ECO:0000256" key="2">
    <source>
        <dbReference type="ARBA" id="ARBA00023002"/>
    </source>
</evidence>
<dbReference type="InterPro" id="IPR016162">
    <property type="entry name" value="Ald_DH_N"/>
</dbReference>
<feature type="domain" description="Aldehyde dehydrogenase" evidence="4">
    <location>
        <begin position="31"/>
        <end position="490"/>
    </location>
</feature>
<dbReference type="PANTHER" id="PTHR43353:SF5">
    <property type="entry name" value="SUCCINATE-SEMIALDEHYDE DEHYDROGENASE, MITOCHONDRIAL"/>
    <property type="match status" value="1"/>
</dbReference>
<dbReference type="Proteomes" id="UP000600449">
    <property type="component" value="Unassembled WGS sequence"/>
</dbReference>
<evidence type="ECO:0000259" key="4">
    <source>
        <dbReference type="Pfam" id="PF00171"/>
    </source>
</evidence>
<evidence type="ECO:0000313" key="5">
    <source>
        <dbReference type="EMBL" id="GGK20542.1"/>
    </source>
</evidence>
<name>A0A917Q4H4_9HYPH</name>
<dbReference type="InterPro" id="IPR050740">
    <property type="entry name" value="Aldehyde_DH_Superfamily"/>
</dbReference>
<reference evidence="5 6" key="1">
    <citation type="journal article" date="2014" name="Int. J. Syst. Evol. Microbiol.">
        <title>Complete genome sequence of Corynebacterium casei LMG S-19264T (=DSM 44701T), isolated from a smear-ripened cheese.</title>
        <authorList>
            <consortium name="US DOE Joint Genome Institute (JGI-PGF)"/>
            <person name="Walter F."/>
            <person name="Albersmeier A."/>
            <person name="Kalinowski J."/>
            <person name="Ruckert C."/>
        </authorList>
    </citation>
    <scope>NUCLEOTIDE SEQUENCE [LARGE SCALE GENOMIC DNA]</scope>
    <source>
        <strain evidence="5 6">CGMCC 1.9161</strain>
    </source>
</reference>
<sequence length="496" mass="53380">MRRPPATDTNRPRRSQAMTYHTPLMLIGGEWRTAASGRFIDVVDPCTEDVLGQVPAGGPDEVAEALAHARAALPVWRAVHGWERGKKLRRIAREMERRRDELARALSQEIGRPLSQAGGEVAIAIEQFDWFAGEAERLFGETIPSRQGGRLVTDLEPVGIVAAFTAWNFPINLLARKIAPALAAGCPIVCRPSEQTPATSTILIECCEAADLPPGVVQLLQGRAEDLSPALIAAPEVRKISLTGSTRVGRLVMAQAAQTVKRLSMELGGHAPVVVCESADAKAAAAACAAFKFRNAGQVCIAPNRFYVHERIAAAFTQRMVEEAEALRLGGAFDADTTMGPLTTRAQRDRVEALSEETRASGARLLTGGARPQGRNRGFFFEPTVFDEVPDDARIMREEPFGPLAPITTFTDLDDALARANSTPYGLAAYAFTRDQGEAQALSRGLKSGMVGLNTFAIAHAEAPFGGVDQSGMGREGGRQAILDYLDVKMTHFMPG</sequence>
<dbReference type="PANTHER" id="PTHR43353">
    <property type="entry name" value="SUCCINATE-SEMIALDEHYDE DEHYDROGENASE, MITOCHONDRIAL"/>
    <property type="match status" value="1"/>
</dbReference>